<dbReference type="CDD" id="cd07962">
    <property type="entry name" value="Anticodon_Ia_Val"/>
    <property type="match status" value="1"/>
</dbReference>
<dbReference type="EMBL" id="CP001817">
    <property type="protein sequence ID" value="AEH39818.1"/>
    <property type="molecule type" value="Genomic_DNA"/>
</dbReference>
<dbReference type="HAMAP" id="MF_02004">
    <property type="entry name" value="Val_tRNA_synth_type1"/>
    <property type="match status" value="1"/>
</dbReference>
<evidence type="ECO:0000256" key="6">
    <source>
        <dbReference type="ARBA" id="ARBA00023146"/>
    </source>
</evidence>
<dbReference type="SUPFAM" id="SSF50677">
    <property type="entry name" value="ValRS/IleRS/LeuRS editing domain"/>
    <property type="match status" value="1"/>
</dbReference>
<dbReference type="SUPFAM" id="SSF46589">
    <property type="entry name" value="tRNA-binding arm"/>
    <property type="match status" value="1"/>
</dbReference>
<dbReference type="NCBIfam" id="TIGR00422">
    <property type="entry name" value="valS"/>
    <property type="match status" value="1"/>
</dbReference>
<dbReference type="GO" id="GO:0005524">
    <property type="term" value="F:ATP binding"/>
    <property type="evidence" value="ECO:0007669"/>
    <property type="project" value="UniProtKB-UniRule"/>
</dbReference>
<proteinExistence type="inferred from homology"/>
<dbReference type="Gene3D" id="1.10.287.380">
    <property type="entry name" value="Valyl-tRNA synthetase, C-terminal domain"/>
    <property type="match status" value="1"/>
</dbReference>
<comment type="function">
    <text evidence="8">Catalyzes the attachment of valine to tRNA(Val). As ValRS can inadvertently accommodate and process structurally similar amino acids such as threonine, to avoid such errors, it has a 'posttransfer' editing activity that hydrolyzes mischarged Thr-tRNA(Val) in a tRNA-dependent manner.</text>
</comment>
<dbReference type="FunFam" id="3.40.50.620:FF:000020">
    <property type="entry name" value="Valine--tRNA ligase, mitochondrial"/>
    <property type="match status" value="1"/>
</dbReference>
<dbReference type="Pfam" id="PF08264">
    <property type="entry name" value="Anticodon_1"/>
    <property type="match status" value="1"/>
</dbReference>
<dbReference type="PRINTS" id="PR00986">
    <property type="entry name" value="TRNASYNTHVAL"/>
</dbReference>
<reference evidence="11 12" key="1">
    <citation type="journal article" date="2011" name="Appl. Environ. Microbiol.">
        <title>The genome of Buchnera aphidicola from the aphid Cinara tujafilina provides new clues about the evolutionary history of metabolic losses in bacterial endosymbionts.</title>
        <authorList>
            <person name="Lamelas A."/>
            <person name="Gosalbes M.J."/>
            <person name="Moya A."/>
            <person name="Latorre A."/>
        </authorList>
    </citation>
    <scope>NUCLEOTIDE SEQUENCE [LARGE SCALE GENOMIC DNA]</scope>
    <source>
        <strain evidence="12">Cinara tujafilina</strain>
    </source>
</reference>
<keyword evidence="4 8" id="KW-0067">ATP-binding</keyword>
<dbReference type="InterPro" id="IPR013155">
    <property type="entry name" value="M/V/L/I-tRNA-synth_anticd-bd"/>
</dbReference>
<keyword evidence="1 8" id="KW-0963">Cytoplasm</keyword>
<dbReference type="InterPro" id="IPR014729">
    <property type="entry name" value="Rossmann-like_a/b/a_fold"/>
</dbReference>
<dbReference type="KEGG" id="baj:BCTU_237"/>
<dbReference type="EC" id="6.1.1.9" evidence="8"/>
<evidence type="ECO:0000259" key="9">
    <source>
        <dbReference type="Pfam" id="PF00133"/>
    </source>
</evidence>
<comment type="similarity">
    <text evidence="8">Belongs to the class-I aminoacyl-tRNA synthetase family. ValS type 1 subfamily.</text>
</comment>
<name>F7WZF6_9GAMM</name>
<evidence type="ECO:0000256" key="2">
    <source>
        <dbReference type="ARBA" id="ARBA00022598"/>
    </source>
</evidence>
<dbReference type="GO" id="GO:0006438">
    <property type="term" value="P:valyl-tRNA aminoacylation"/>
    <property type="evidence" value="ECO:0007669"/>
    <property type="project" value="UniProtKB-UniRule"/>
</dbReference>
<dbReference type="HOGENOM" id="CLU_001493_0_2_6"/>
<organism evidence="11 12">
    <name type="scientific">Buchnera aphidicola</name>
    <name type="common">Cinara tujafilina</name>
    <dbReference type="NCBI Taxonomy" id="261317"/>
    <lineage>
        <taxon>Bacteria</taxon>
        <taxon>Pseudomonadati</taxon>
        <taxon>Pseudomonadota</taxon>
        <taxon>Gammaproteobacteria</taxon>
        <taxon>Enterobacterales</taxon>
        <taxon>Erwiniaceae</taxon>
        <taxon>Buchnera</taxon>
    </lineage>
</organism>
<feature type="short sequence motif" description="'KMSKS' region" evidence="8">
    <location>
        <begin position="559"/>
        <end position="563"/>
    </location>
</feature>
<keyword evidence="8" id="KW-0175">Coiled coil</keyword>
<keyword evidence="6 8" id="KW-0030">Aminoacyl-tRNA synthetase</keyword>
<dbReference type="InterPro" id="IPR033705">
    <property type="entry name" value="Anticodon_Ia_Val"/>
</dbReference>
<evidence type="ECO:0000313" key="12">
    <source>
        <dbReference type="Proteomes" id="UP000006811"/>
    </source>
</evidence>
<evidence type="ECO:0000256" key="4">
    <source>
        <dbReference type="ARBA" id="ARBA00022840"/>
    </source>
</evidence>
<dbReference type="InterPro" id="IPR009008">
    <property type="entry name" value="Val/Leu/Ile-tRNA-synth_edit"/>
</dbReference>
<keyword evidence="5 8" id="KW-0648">Protein biosynthesis</keyword>
<comment type="subcellular location">
    <subcellularLocation>
        <location evidence="8">Cytoplasm</location>
    </subcellularLocation>
</comment>
<keyword evidence="12" id="KW-1185">Reference proteome</keyword>
<gene>
    <name evidence="8 11" type="primary">valS</name>
    <name evidence="11" type="ORF">BCTU_237</name>
</gene>
<dbReference type="GO" id="GO:0005829">
    <property type="term" value="C:cytosol"/>
    <property type="evidence" value="ECO:0007669"/>
    <property type="project" value="TreeGrafter"/>
</dbReference>
<comment type="subunit">
    <text evidence="8">Monomer.</text>
</comment>
<dbReference type="PANTHER" id="PTHR11946:SF93">
    <property type="entry name" value="VALINE--TRNA LIGASE, CHLOROPLASTIC_MITOCHONDRIAL 2"/>
    <property type="match status" value="1"/>
</dbReference>
<accession>F7WZF6</accession>
<dbReference type="GO" id="GO:0002161">
    <property type="term" value="F:aminoacyl-tRNA deacylase activity"/>
    <property type="evidence" value="ECO:0007669"/>
    <property type="project" value="InterPro"/>
</dbReference>
<feature type="domain" description="Aminoacyl-tRNA synthetase class Ia" evidence="9">
    <location>
        <begin position="18"/>
        <end position="636"/>
    </location>
</feature>
<dbReference type="SUPFAM" id="SSF52374">
    <property type="entry name" value="Nucleotidylyl transferase"/>
    <property type="match status" value="1"/>
</dbReference>
<keyword evidence="3 8" id="KW-0547">Nucleotide-binding</keyword>
<dbReference type="InterPro" id="IPR009080">
    <property type="entry name" value="tRNAsynth_Ia_anticodon-bd"/>
</dbReference>
<sequence>MKIIMEKTYNPYKIERYIQKCWDKNNIFKKDINSNKKFFCIMMPPPNITGSLHMGHAFQQAIMDSLIRYNYMLGKNVLFQLGTDHAGIATQMVVENYLLTKKGRKRDSYSRKEFIKEILNWKKKFESNIFYQVKRLGNFINVNDSRFTLDKNFSKAVKKVFILLYKDNYIYKSKKLVYWDPSLKTVVSDLEVEHRTVSHNMWYIKYLLVQKKHKIEKIKYLIVSTTRPETLLGDTAIAVHPRDIRYKKYIGRFVLVPIIGRVIPIISDYTIDMNKGTGCMKITPAHDFNDYNIAKIHKLPMINIFTFDGKILDRLEIFNQNGSITYKDNIQIPDILKKLDRFIARKKILSMLKEMQYLKKIEIYNSSIPYGDRSGIILEPMLTNQWYLKTKKLANTAIEMVKKRKVLFLSQQYLNMYLAWMNNVEDWCISRQIWWGHQIPIWYDNINNNVYVGKNEKSIRKEYLIPDSIVLTQDTDVLDTWFSSSLWTFAGLGWPSDKKKIKNFHPTNILVSGFDIIFFWIARMIMITTYVMKKINNIIQVPFKKLYITGLIKDEEGKKMSKSRGNTLDPLDLIDGIKLSKLIEKRTHNLMQPKLLSKIISYTKKQFPNGIESHGADALRLTLLSLVSTSRNIHWDMNRLKGYKYFCNKLWNASRFIFLNMTRDLKQKKLKKSFLDLWIILKLNIIIKNYHIFFKKYRFDKIVSLLYKFIWRDFCDYYLETIKPILNTGSNQEVESVKYTLFVVFSSIIRLLHPIAPFITDMLWENFNKLYNRPIKSVLLESFPIYKENQHPLYLFKFIKWIQKVSLELRSIRIDIGVRYNFSLQLYIKCFSMYKRIFIEENYNFLKKTFYVKNIVILFRYTQTSSSIYRIVDDTELFIPLSHSINIKTELLRLNKSIVHIQKFINKINKTLKNESFIKYAPKTIVLEKIESLKKNNIIFDKLIQQKNFYYIKDSEI</sequence>
<dbReference type="SUPFAM" id="SSF47323">
    <property type="entry name" value="Anticodon-binding domain of a subclass of class I aminoacyl-tRNA synthetases"/>
    <property type="match status" value="1"/>
</dbReference>
<dbReference type="GO" id="GO:0004832">
    <property type="term" value="F:valine-tRNA ligase activity"/>
    <property type="evidence" value="ECO:0007669"/>
    <property type="project" value="UniProtKB-UniRule"/>
</dbReference>
<comment type="catalytic activity">
    <reaction evidence="7 8">
        <text>tRNA(Val) + L-valine + ATP = L-valyl-tRNA(Val) + AMP + diphosphate</text>
        <dbReference type="Rhea" id="RHEA:10704"/>
        <dbReference type="Rhea" id="RHEA-COMP:9672"/>
        <dbReference type="Rhea" id="RHEA-COMP:9708"/>
        <dbReference type="ChEBI" id="CHEBI:30616"/>
        <dbReference type="ChEBI" id="CHEBI:33019"/>
        <dbReference type="ChEBI" id="CHEBI:57762"/>
        <dbReference type="ChEBI" id="CHEBI:78442"/>
        <dbReference type="ChEBI" id="CHEBI:78537"/>
        <dbReference type="ChEBI" id="CHEBI:456215"/>
        <dbReference type="EC" id="6.1.1.9"/>
    </reaction>
</comment>
<evidence type="ECO:0000259" key="10">
    <source>
        <dbReference type="Pfam" id="PF08264"/>
    </source>
</evidence>
<evidence type="ECO:0000256" key="8">
    <source>
        <dbReference type="HAMAP-Rule" id="MF_02004"/>
    </source>
</evidence>
<dbReference type="PROSITE" id="PS00178">
    <property type="entry name" value="AA_TRNA_LIGASE_I"/>
    <property type="match status" value="1"/>
</dbReference>
<dbReference type="Proteomes" id="UP000006811">
    <property type="component" value="Chromosome"/>
</dbReference>
<protein>
    <recommendedName>
        <fullName evidence="8">Valine--tRNA ligase</fullName>
        <ecNumber evidence="8">6.1.1.9</ecNumber>
    </recommendedName>
    <alternativeName>
        <fullName evidence="8">Valyl-tRNA synthetase</fullName>
        <shortName evidence="8">ValRS</shortName>
    </alternativeName>
</protein>
<feature type="short sequence motif" description="'HIGH' region" evidence="8">
    <location>
        <begin position="46"/>
        <end position="56"/>
    </location>
</feature>
<dbReference type="InterPro" id="IPR002303">
    <property type="entry name" value="Valyl-tRNA_ligase"/>
</dbReference>
<dbReference type="AlphaFoldDB" id="F7WZF6"/>
<feature type="domain" description="Methionyl/Valyl/Leucyl/Isoleucyl-tRNA synthetase anticodon-binding" evidence="10">
    <location>
        <begin position="676"/>
        <end position="824"/>
    </location>
</feature>
<dbReference type="eggNOG" id="COG0525">
    <property type="taxonomic scope" value="Bacteria"/>
</dbReference>
<keyword evidence="2 8" id="KW-0436">Ligase</keyword>
<dbReference type="InterPro" id="IPR001412">
    <property type="entry name" value="aa-tRNA-synth_I_CS"/>
</dbReference>
<dbReference type="STRING" id="261317.BCTU_237"/>
<dbReference type="InterPro" id="IPR010978">
    <property type="entry name" value="tRNA-bd_arm"/>
</dbReference>
<comment type="domain">
    <text evidence="8">The C-terminal coiled-coil domain is crucial for aminoacylation activity.</text>
</comment>
<evidence type="ECO:0000256" key="7">
    <source>
        <dbReference type="ARBA" id="ARBA00047552"/>
    </source>
</evidence>
<dbReference type="InterPro" id="IPR002300">
    <property type="entry name" value="aa-tRNA-synth_Ia"/>
</dbReference>
<evidence type="ECO:0000256" key="3">
    <source>
        <dbReference type="ARBA" id="ARBA00022741"/>
    </source>
</evidence>
<evidence type="ECO:0000256" key="5">
    <source>
        <dbReference type="ARBA" id="ARBA00022917"/>
    </source>
</evidence>
<evidence type="ECO:0000256" key="1">
    <source>
        <dbReference type="ARBA" id="ARBA00022490"/>
    </source>
</evidence>
<dbReference type="Pfam" id="PF00133">
    <property type="entry name" value="tRNA-synt_1"/>
    <property type="match status" value="1"/>
</dbReference>
<dbReference type="NCBIfam" id="NF004349">
    <property type="entry name" value="PRK05729.1"/>
    <property type="match status" value="1"/>
</dbReference>
<dbReference type="PANTHER" id="PTHR11946">
    <property type="entry name" value="VALYL-TRNA SYNTHETASES"/>
    <property type="match status" value="1"/>
</dbReference>
<comment type="domain">
    <text evidence="8">ValRS has two distinct active sites: one for aminoacylation and one for editing. The misactivated threonine is translocated from the active site to the editing site.</text>
</comment>
<dbReference type="Gene3D" id="1.10.730.10">
    <property type="entry name" value="Isoleucyl-tRNA Synthetase, Domain 1"/>
    <property type="match status" value="1"/>
</dbReference>
<feature type="binding site" evidence="8">
    <location>
        <position position="562"/>
    </location>
    <ligand>
        <name>ATP</name>
        <dbReference type="ChEBI" id="CHEBI:30616"/>
    </ligand>
</feature>
<dbReference type="Gene3D" id="3.40.50.620">
    <property type="entry name" value="HUPs"/>
    <property type="match status" value="2"/>
</dbReference>
<dbReference type="InterPro" id="IPR037118">
    <property type="entry name" value="Val-tRNA_synth_C_sf"/>
</dbReference>
<evidence type="ECO:0000313" key="11">
    <source>
        <dbReference type="EMBL" id="AEH39818.1"/>
    </source>
</evidence>